<dbReference type="InterPro" id="IPR050565">
    <property type="entry name" value="LYPA1-2/EST-like"/>
</dbReference>
<feature type="region of interest" description="Disordered" evidence="2">
    <location>
        <begin position="271"/>
        <end position="319"/>
    </location>
</feature>
<name>A0A811QS00_9POAL</name>
<dbReference type="InterPro" id="IPR029058">
    <property type="entry name" value="AB_hydrolase_fold"/>
</dbReference>
<sequence length="575" mass="60741">MEEERTPAAGSGGFVVWLHRLGDCGRANEFIADHFSAAAFSDARWSFPTVPPPSHATVGACAFTTPPASVRATACSSLLLLTAIPCAKFAGGMRMPSWFDIHDTPITSKSVRNEEDVLRAVQIVHTMIDREIAAGTDPGDVFVFGLSQGGALSIASVLLYPKALGGCAVFSGFLPFDSSSSFAARLTDEAKKEGRDGVKFLRGLGMSCEFKEYDRLGHTLAPYELEHCEGKHGHGRQGPGEKGGRQGTATGTRSKSKFLLFCGKSKHPGCRAQPDGDGLHLHSSDGRAGGPPSGLSASGPSRSSPSPSITTRTRDARGRNGAIVIAQAALPTPHATKGKERDDPMTLIDRRTILICSPTKRADSGGGTPNSHPPNPRPTRWHQRASKVNASMAAAAERPSAGGFVLWLHGSGGSGDESRAQVAPYFSAPDTASSVRLSFPTAPTASIPCYGALAIASVLLYPKTLGGCAVFSGSVPLNKSFAEKVSSDARKTPVLWFHGMADGLVLFEAGHTGCAFLEELGMSCEFKAYPTLGHSMVDEELQYFQQWILNRLGMTVSGATETARPSSSSNHKDPQ</sequence>
<evidence type="ECO:0000313" key="4">
    <source>
        <dbReference type="EMBL" id="CAD6261826.1"/>
    </source>
</evidence>
<comment type="caution">
    <text evidence="4">The sequence shown here is derived from an EMBL/GenBank/DDBJ whole genome shotgun (WGS) entry which is preliminary data.</text>
</comment>
<organism evidence="4 5">
    <name type="scientific">Miscanthus lutarioriparius</name>
    <dbReference type="NCBI Taxonomy" id="422564"/>
    <lineage>
        <taxon>Eukaryota</taxon>
        <taxon>Viridiplantae</taxon>
        <taxon>Streptophyta</taxon>
        <taxon>Embryophyta</taxon>
        <taxon>Tracheophyta</taxon>
        <taxon>Spermatophyta</taxon>
        <taxon>Magnoliopsida</taxon>
        <taxon>Liliopsida</taxon>
        <taxon>Poales</taxon>
        <taxon>Poaceae</taxon>
        <taxon>PACMAD clade</taxon>
        <taxon>Panicoideae</taxon>
        <taxon>Andropogonodae</taxon>
        <taxon>Andropogoneae</taxon>
        <taxon>Saccharinae</taxon>
        <taxon>Miscanthus</taxon>
    </lineage>
</organism>
<comment type="similarity">
    <text evidence="1">Belongs to the AB hydrolase superfamily. AB hydrolase 2 family.</text>
</comment>
<keyword evidence="5" id="KW-1185">Reference proteome</keyword>
<reference evidence="4" key="1">
    <citation type="submission" date="2020-10" db="EMBL/GenBank/DDBJ databases">
        <authorList>
            <person name="Han B."/>
            <person name="Lu T."/>
            <person name="Zhao Q."/>
            <person name="Huang X."/>
            <person name="Zhao Y."/>
        </authorList>
    </citation>
    <scope>NUCLEOTIDE SEQUENCE</scope>
</reference>
<feature type="region of interest" description="Disordered" evidence="2">
    <location>
        <begin position="230"/>
        <end position="252"/>
    </location>
</feature>
<evidence type="ECO:0000256" key="1">
    <source>
        <dbReference type="ARBA" id="ARBA00006499"/>
    </source>
</evidence>
<dbReference type="PANTHER" id="PTHR10655:SF57">
    <property type="entry name" value="INACTIVE CARBOXYLESTERASE OS04G0669700-RELATED"/>
    <property type="match status" value="1"/>
</dbReference>
<evidence type="ECO:0000259" key="3">
    <source>
        <dbReference type="Pfam" id="PF02230"/>
    </source>
</evidence>
<dbReference type="SUPFAM" id="SSF53474">
    <property type="entry name" value="alpha/beta-Hydrolases"/>
    <property type="match status" value="2"/>
</dbReference>
<proteinExistence type="inferred from homology"/>
<dbReference type="OrthoDB" id="2418081at2759"/>
<accession>A0A811QS00</accession>
<feature type="domain" description="Phospholipase/carboxylesterase/thioesterase" evidence="3">
    <location>
        <begin position="88"/>
        <end position="180"/>
    </location>
</feature>
<dbReference type="Pfam" id="PF02230">
    <property type="entry name" value="Abhydrolase_2"/>
    <property type="match status" value="2"/>
</dbReference>
<dbReference type="GO" id="GO:0052689">
    <property type="term" value="F:carboxylic ester hydrolase activity"/>
    <property type="evidence" value="ECO:0007669"/>
    <property type="project" value="TreeGrafter"/>
</dbReference>
<gene>
    <name evidence="4" type="ORF">NCGR_LOCUS45212</name>
</gene>
<evidence type="ECO:0000256" key="2">
    <source>
        <dbReference type="SAM" id="MobiDB-lite"/>
    </source>
</evidence>
<dbReference type="Proteomes" id="UP000604825">
    <property type="component" value="Unassembled WGS sequence"/>
</dbReference>
<dbReference type="GO" id="GO:0005737">
    <property type="term" value="C:cytoplasm"/>
    <property type="evidence" value="ECO:0007669"/>
    <property type="project" value="TreeGrafter"/>
</dbReference>
<feature type="domain" description="Phospholipase/carboxylesterase/thioesterase" evidence="3">
    <location>
        <begin position="451"/>
        <end position="548"/>
    </location>
</feature>
<dbReference type="AlphaFoldDB" id="A0A811QS00"/>
<protein>
    <recommendedName>
        <fullName evidence="3">Phospholipase/carboxylesterase/thioesterase domain-containing protein</fullName>
    </recommendedName>
</protein>
<dbReference type="PANTHER" id="PTHR10655">
    <property type="entry name" value="LYSOPHOSPHOLIPASE-RELATED"/>
    <property type="match status" value="1"/>
</dbReference>
<dbReference type="Gene3D" id="3.40.50.1820">
    <property type="entry name" value="alpha/beta hydrolase"/>
    <property type="match status" value="2"/>
</dbReference>
<feature type="compositionally biased region" description="Low complexity" evidence="2">
    <location>
        <begin position="293"/>
        <end position="308"/>
    </location>
</feature>
<evidence type="ECO:0000313" key="5">
    <source>
        <dbReference type="Proteomes" id="UP000604825"/>
    </source>
</evidence>
<dbReference type="InterPro" id="IPR003140">
    <property type="entry name" value="PLipase/COase/thioEstase"/>
</dbReference>
<dbReference type="EMBL" id="CAJGYO010000012">
    <property type="protein sequence ID" value="CAD6261826.1"/>
    <property type="molecule type" value="Genomic_DNA"/>
</dbReference>
<feature type="region of interest" description="Disordered" evidence="2">
    <location>
        <begin position="358"/>
        <end position="382"/>
    </location>
</feature>
<dbReference type="GO" id="GO:0008474">
    <property type="term" value="F:palmitoyl-(protein) hydrolase activity"/>
    <property type="evidence" value="ECO:0007669"/>
    <property type="project" value="TreeGrafter"/>
</dbReference>